<reference evidence="2" key="1">
    <citation type="submission" date="2022-06" db="EMBL/GenBank/DDBJ databases">
        <title>Complete genome sequences of two strains of the flax pathogen Septoria linicola.</title>
        <authorList>
            <person name="Lapalu N."/>
            <person name="Simon A."/>
            <person name="Demenou B."/>
            <person name="Paumier D."/>
            <person name="Guillot M.-P."/>
            <person name="Gout L."/>
            <person name="Valade R."/>
        </authorList>
    </citation>
    <scope>NUCLEOTIDE SEQUENCE</scope>
    <source>
        <strain evidence="2">SE15195</strain>
    </source>
</reference>
<evidence type="ECO:0000256" key="1">
    <source>
        <dbReference type="SAM" id="MobiDB-lite"/>
    </source>
</evidence>
<sequence>MAEPSGVAFAEQPEQAATATAPAVPKGAEPKPSFAKKVLAQQAVTANKHYGHQPQTSTPLRSSITA</sequence>
<organism evidence="2 3">
    <name type="scientific">Septoria linicola</name>
    <dbReference type="NCBI Taxonomy" id="215465"/>
    <lineage>
        <taxon>Eukaryota</taxon>
        <taxon>Fungi</taxon>
        <taxon>Dikarya</taxon>
        <taxon>Ascomycota</taxon>
        <taxon>Pezizomycotina</taxon>
        <taxon>Dothideomycetes</taxon>
        <taxon>Dothideomycetidae</taxon>
        <taxon>Mycosphaerellales</taxon>
        <taxon>Mycosphaerellaceae</taxon>
        <taxon>Septoria</taxon>
    </lineage>
</organism>
<protein>
    <submittedName>
        <fullName evidence="2">Uncharacterized protein</fullName>
    </submittedName>
</protein>
<evidence type="ECO:0000313" key="3">
    <source>
        <dbReference type="Proteomes" id="UP001056384"/>
    </source>
</evidence>
<dbReference type="AlphaFoldDB" id="A0A9Q9ALJ7"/>
<proteinExistence type="predicted"/>
<accession>A0A9Q9ALJ7</accession>
<dbReference type="EMBL" id="CP099420">
    <property type="protein sequence ID" value="USW51215.1"/>
    <property type="molecule type" value="Genomic_DNA"/>
</dbReference>
<name>A0A9Q9ALJ7_9PEZI</name>
<dbReference type="Proteomes" id="UP001056384">
    <property type="component" value="Chromosome 3"/>
</dbReference>
<gene>
    <name evidence="2" type="ORF">Slin15195_G045340</name>
</gene>
<evidence type="ECO:0000313" key="2">
    <source>
        <dbReference type="EMBL" id="USW51215.1"/>
    </source>
</evidence>
<feature type="region of interest" description="Disordered" evidence="1">
    <location>
        <begin position="45"/>
        <end position="66"/>
    </location>
</feature>
<feature type="compositionally biased region" description="Polar residues" evidence="1">
    <location>
        <begin position="53"/>
        <end position="66"/>
    </location>
</feature>
<dbReference type="OrthoDB" id="3649374at2759"/>
<keyword evidence="3" id="KW-1185">Reference proteome</keyword>
<feature type="compositionally biased region" description="Low complexity" evidence="1">
    <location>
        <begin position="10"/>
        <end position="23"/>
    </location>
</feature>
<feature type="region of interest" description="Disordered" evidence="1">
    <location>
        <begin position="1"/>
        <end position="32"/>
    </location>
</feature>